<dbReference type="Gene3D" id="1.25.10.10">
    <property type="entry name" value="Leucine-rich Repeat Variant"/>
    <property type="match status" value="1"/>
</dbReference>
<accession>A0AAU9K079</accession>
<evidence type="ECO:0000256" key="1">
    <source>
        <dbReference type="SAM" id="MobiDB-lite"/>
    </source>
</evidence>
<protein>
    <submittedName>
        <fullName evidence="2">Uncharacterized protein</fullName>
    </submittedName>
</protein>
<dbReference type="Proteomes" id="UP001162131">
    <property type="component" value="Unassembled WGS sequence"/>
</dbReference>
<organism evidence="2 3">
    <name type="scientific">Blepharisma stoltei</name>
    <dbReference type="NCBI Taxonomy" id="1481888"/>
    <lineage>
        <taxon>Eukaryota</taxon>
        <taxon>Sar</taxon>
        <taxon>Alveolata</taxon>
        <taxon>Ciliophora</taxon>
        <taxon>Postciliodesmatophora</taxon>
        <taxon>Heterotrichea</taxon>
        <taxon>Heterotrichida</taxon>
        <taxon>Blepharismidae</taxon>
        <taxon>Blepharisma</taxon>
    </lineage>
</organism>
<proteinExistence type="predicted"/>
<feature type="region of interest" description="Disordered" evidence="1">
    <location>
        <begin position="1469"/>
        <end position="1493"/>
    </location>
</feature>
<name>A0AAU9K079_9CILI</name>
<gene>
    <name evidence="2" type="ORF">BSTOLATCC_MIC47903</name>
</gene>
<reference evidence="2" key="1">
    <citation type="submission" date="2021-09" db="EMBL/GenBank/DDBJ databases">
        <authorList>
            <consortium name="AG Swart"/>
            <person name="Singh M."/>
            <person name="Singh A."/>
            <person name="Seah K."/>
            <person name="Emmerich C."/>
        </authorList>
    </citation>
    <scope>NUCLEOTIDE SEQUENCE</scope>
    <source>
        <strain evidence="2">ATCC30299</strain>
    </source>
</reference>
<sequence>MVSYWLDPIIHETHGFYSDPVKLRLPMVVSQIRIAKPQSAIWQLEFLAKDLENPSDELVHVEKLERVDAAGTGDINIELPKPILTDYLVVKGDYKAISLCLETSEVTIDEESLSLTPTEAEVEKLIGAPMQYHGLFQYWVDSEETGEVLSMRYPIEEGPSQLAPFAFWKLPFAAEDLGSLVGQIESTVGNLAQGPEGPASVYLSSLEKLGLLVENLCSFYHTGHEYGYSGLKSTIERMLPPQIVNLALRAISGQSYGLSEAKASLRLVTVLMNSSNFSAQILEAGGLQHLLVLLTNPHCSSPLQIKTIEALKALISHPQNATKFIEEDFISSLDPKIISTYFSVKKAKSKEAVKKQKTEDEERFKTGYDVLVGMKTEKKSLKLLNAKKSLLSKCAFFQQLKKLQSIVSDIENLDGSGVLDVLDSIRKDLKLHMLRSSTNSLTTLKQDLKNFLLLDTLNTFENLKSITQLTSQQILSNGLVQWLTNTSFLQNLLRILLDQKLRSNAELFRSIFISISDILLVIIRSQGGVWFLTSQFSIIQDFIKAFKEVEIPDCTEEAELSLIEEEYLLSAIQLEKLPSYSSQLSFILSSVLSISRFLHEIFCINPNSGLANLYTFLNGADEKYTGYPSQIFYTIIRAHPEIFLYLLELIDLVDSFGMIRSFYVLEIAVTLMIEDRSGEVMLQVGTEAAEFLENLMETDGLDDIKKMLDLLRDWLRPLKKFKEVFSVEKLIEDLANFGEKLDKMENNSVYLVLQESKNPELKIGALGLMTEKGSEIIQLIQLLRILNIVISVKKWSSIQMISGNLLTIIANLIGKVNNVIHALFVDTTNPQVFFTLNKSQIMKEHLELLVPSLNIINIIIEQLLATKLSSYNNSRLLEHLVHLAALCDLVLDKGNDLTVQKVIRIIKTSFILWAQLPSFLDIYLGVMFEHAFQYPFKSGAVLSLISGLFEHFISYKDPAFIHKCIEWLCKTPAALFDPEVLYYYMMQAKNMEGEFKMMNIFKMSYEAIKEKSGSKYEPRQTWDFKKKMSLLLDRDGCVLDKLLKAFLRSNRIEVHSALVRLLRCAVATNHLEASMKIVTACKIMLQGSANIQGKALYTILALSEVACAKSLFIHEDLPEILLPFLSDPNLAVPALKVFRNLFDSSICMNEKDEKQMLVEDIPTISQTQSFLLETRKLLVFYIPGLPEAGMVEEEEDDLYGEFVKAKKTEEGCSWELTLLVLRVLKEISAHSVGKSLLLCGQYPFKEDLQGPLDFEETLNRISIGFNMPDWQNKMLTLLEVLTNILKDIGITLVSQVALNQTIQTLQTLSNPRAMKLLQTLKLAPIKVEVSTIELPYPKDLNERFPEQKPDFEKIKEFKKAVRKGHQNQLITSKRVGDRIQVKTFQSLTDLLPPPYKALFKCKTKTSGKEWNVLSEESQEFVPELTMEYQKKAEDKHSSAQPSREPIPVIPPVVADVVPAKSIVTQPVSAPAPVPQSVVPPQSAPRPTVSSPTSMFTDVEKNAFSDLMQLLEKKDRSHDPRLQLKIEQILNEFPNLCSYIKNKTGN</sequence>
<comment type="caution">
    <text evidence="2">The sequence shown here is derived from an EMBL/GenBank/DDBJ whole genome shotgun (WGS) entry which is preliminary data.</text>
</comment>
<keyword evidence="3" id="KW-1185">Reference proteome</keyword>
<feature type="compositionally biased region" description="Low complexity" evidence="1">
    <location>
        <begin position="1469"/>
        <end position="1480"/>
    </location>
</feature>
<dbReference type="EMBL" id="CAJZBQ010000047">
    <property type="protein sequence ID" value="CAG9329067.1"/>
    <property type="molecule type" value="Genomic_DNA"/>
</dbReference>
<evidence type="ECO:0000313" key="3">
    <source>
        <dbReference type="Proteomes" id="UP001162131"/>
    </source>
</evidence>
<dbReference type="InterPro" id="IPR011989">
    <property type="entry name" value="ARM-like"/>
</dbReference>
<evidence type="ECO:0000313" key="2">
    <source>
        <dbReference type="EMBL" id="CAG9329067.1"/>
    </source>
</evidence>